<dbReference type="OrthoDB" id="784582at2"/>
<comment type="caution">
    <text evidence="7">The sequence shown here is derived from an EMBL/GenBank/DDBJ whole genome shotgun (WGS) entry which is preliminary data.</text>
</comment>
<sequence length="359" mass="39146">MKKTILALTIPALFATSASAVTVYSDEGAQVDIYGRVQFDGGEFGYQNDANSKKVKSKDFGTDGSARLGANVKYVLNNDVDLIGKLEWQVTAEGSDDAKTSDIDARYAWAGFRFMDTTDLTFGRSQDPLAQAIYLTDVFNKFGGAITYNSEIGLSDKADDQMMVAYAANGLDLRAAYAFGDKDKTDFANQVTPTSGTTDVQENQWSASAGYTFPFGLGLVAAYEQKNGYAKTPLATSNNADVDAWLAGASYTIDGFYFAGLYIDRQRETASGDDESKAYELHAQYNVDAWTLMAQYSNEQYDAAGAAAEFDSIDDITLGVQYDLNHKAKLYAEYVISDSEIADGTKKDDQYGLGIQYNF</sequence>
<keyword evidence="8" id="KW-1185">Reference proteome</keyword>
<dbReference type="RefSeq" id="WP_104488469.1">
    <property type="nucleotide sequence ID" value="NZ_BMYB01000004.1"/>
</dbReference>
<gene>
    <name evidence="7" type="ORF">UN63_15980</name>
</gene>
<evidence type="ECO:0000256" key="4">
    <source>
        <dbReference type="ARBA" id="ARBA00023136"/>
    </source>
</evidence>
<feature type="chain" id="PRO_5015108494" evidence="5">
    <location>
        <begin position="21"/>
        <end position="359"/>
    </location>
</feature>
<dbReference type="SUPFAM" id="SSF56935">
    <property type="entry name" value="Porins"/>
    <property type="match status" value="1"/>
</dbReference>
<evidence type="ECO:0000256" key="1">
    <source>
        <dbReference type="ARBA" id="ARBA00004571"/>
    </source>
</evidence>
<dbReference type="GO" id="GO:0015288">
    <property type="term" value="F:porin activity"/>
    <property type="evidence" value="ECO:0007669"/>
    <property type="project" value="InterPro"/>
</dbReference>
<evidence type="ECO:0000256" key="3">
    <source>
        <dbReference type="ARBA" id="ARBA00022729"/>
    </source>
</evidence>
<dbReference type="InterPro" id="IPR001897">
    <property type="entry name" value="Porin_gammaproteobac"/>
</dbReference>
<dbReference type="InterPro" id="IPR023614">
    <property type="entry name" value="Porin_dom_sf"/>
</dbReference>
<dbReference type="GO" id="GO:0034220">
    <property type="term" value="P:monoatomic ion transmembrane transport"/>
    <property type="evidence" value="ECO:0007669"/>
    <property type="project" value="InterPro"/>
</dbReference>
<dbReference type="InterPro" id="IPR033900">
    <property type="entry name" value="Gram_neg_porin_domain"/>
</dbReference>
<organism evidence="7 8">
    <name type="scientific">Oceanisphaera arctica</name>
    <dbReference type="NCBI Taxonomy" id="641510"/>
    <lineage>
        <taxon>Bacteria</taxon>
        <taxon>Pseudomonadati</taxon>
        <taxon>Pseudomonadota</taxon>
        <taxon>Gammaproteobacteria</taxon>
        <taxon>Aeromonadales</taxon>
        <taxon>Aeromonadaceae</taxon>
        <taxon>Oceanisphaera</taxon>
    </lineage>
</organism>
<evidence type="ECO:0000313" key="8">
    <source>
        <dbReference type="Proteomes" id="UP000242231"/>
    </source>
</evidence>
<comment type="subcellular location">
    <subcellularLocation>
        <location evidence="1">Cell outer membrane</location>
        <topology evidence="1">Multi-pass membrane protein</topology>
    </subcellularLocation>
</comment>
<dbReference type="EMBL" id="MPZM01000068">
    <property type="protein sequence ID" value="PPL14343.1"/>
    <property type="molecule type" value="Genomic_DNA"/>
</dbReference>
<dbReference type="AlphaFoldDB" id="A0A2P5TI69"/>
<feature type="domain" description="Porin" evidence="6">
    <location>
        <begin position="7"/>
        <end position="335"/>
    </location>
</feature>
<dbReference type="GO" id="GO:0009279">
    <property type="term" value="C:cell outer membrane"/>
    <property type="evidence" value="ECO:0007669"/>
    <property type="project" value="UniProtKB-SubCell"/>
</dbReference>
<dbReference type="PANTHER" id="PTHR34501:SF2">
    <property type="entry name" value="OUTER MEMBRANE PORIN F-RELATED"/>
    <property type="match status" value="1"/>
</dbReference>
<dbReference type="PANTHER" id="PTHR34501">
    <property type="entry name" value="PROTEIN YDDL-RELATED"/>
    <property type="match status" value="1"/>
</dbReference>
<dbReference type="CDD" id="cd00342">
    <property type="entry name" value="gram_neg_porins"/>
    <property type="match status" value="1"/>
</dbReference>
<evidence type="ECO:0000256" key="2">
    <source>
        <dbReference type="ARBA" id="ARBA00007539"/>
    </source>
</evidence>
<keyword evidence="3 5" id="KW-0732">Signal</keyword>
<dbReference type="Gene3D" id="2.40.160.10">
    <property type="entry name" value="Porin"/>
    <property type="match status" value="1"/>
</dbReference>
<protein>
    <submittedName>
        <fullName evidence="7">Porin</fullName>
    </submittedName>
</protein>
<accession>A0A2P5TI69</accession>
<evidence type="ECO:0000256" key="5">
    <source>
        <dbReference type="SAM" id="SignalP"/>
    </source>
</evidence>
<comment type="similarity">
    <text evidence="2">Belongs to the Gram-negative porin family.</text>
</comment>
<evidence type="ECO:0000259" key="6">
    <source>
        <dbReference type="Pfam" id="PF13609"/>
    </source>
</evidence>
<keyword evidence="4" id="KW-0472">Membrane</keyword>
<proteinExistence type="inferred from homology"/>
<name>A0A2P5TI69_9GAMM</name>
<feature type="signal peptide" evidence="5">
    <location>
        <begin position="1"/>
        <end position="20"/>
    </location>
</feature>
<dbReference type="PRINTS" id="PR00183">
    <property type="entry name" value="ECOLIPORIN"/>
</dbReference>
<reference evidence="8" key="1">
    <citation type="submission" date="2016-11" db="EMBL/GenBank/DDBJ databases">
        <authorList>
            <person name="Sisinthy S."/>
            <person name="Ara S."/>
            <person name="Gundlapally S.R."/>
        </authorList>
    </citation>
    <scope>NUCLEOTIDE SEQUENCE [LARGE SCALE GENOMIC DNA]</scope>
    <source>
        <strain evidence="8">V1-41</strain>
    </source>
</reference>
<dbReference type="Proteomes" id="UP000242231">
    <property type="component" value="Unassembled WGS sequence"/>
</dbReference>
<dbReference type="InterPro" id="IPR050298">
    <property type="entry name" value="Gram-neg_bact_OMP"/>
</dbReference>
<evidence type="ECO:0000313" key="7">
    <source>
        <dbReference type="EMBL" id="PPL14343.1"/>
    </source>
</evidence>
<dbReference type="Pfam" id="PF13609">
    <property type="entry name" value="Porin_4"/>
    <property type="match status" value="1"/>
</dbReference>